<name>A0A4S8M9I4_DENBC</name>
<sequence length="196" mass="21920">MPFVNFNSDSSESEAENGKIIFKKKAQDTRKETRSTPVVSKRLYQPIPSPATRCQQVGWLNDATENDVTENDANENDAAENDATEEEQTQFTSSNVGRHDASPSTEEDSRKQREDALEEHNLNQTATSVNLLWSRSISLSPSTSSKQNRNRKTAPFPQISPTRNENIPSKPSTNKPLLESSDSEDEIGMIHAPKRM</sequence>
<reference evidence="2 3" key="1">
    <citation type="journal article" date="2019" name="Nat. Ecol. Evol.">
        <title>Megaphylogeny resolves global patterns of mushroom evolution.</title>
        <authorList>
            <person name="Varga T."/>
            <person name="Krizsan K."/>
            <person name="Foldi C."/>
            <person name="Dima B."/>
            <person name="Sanchez-Garcia M."/>
            <person name="Sanchez-Ramirez S."/>
            <person name="Szollosi G.J."/>
            <person name="Szarkandi J.G."/>
            <person name="Papp V."/>
            <person name="Albert L."/>
            <person name="Andreopoulos W."/>
            <person name="Angelini C."/>
            <person name="Antonin V."/>
            <person name="Barry K.W."/>
            <person name="Bougher N.L."/>
            <person name="Buchanan P."/>
            <person name="Buyck B."/>
            <person name="Bense V."/>
            <person name="Catcheside P."/>
            <person name="Chovatia M."/>
            <person name="Cooper J."/>
            <person name="Damon W."/>
            <person name="Desjardin D."/>
            <person name="Finy P."/>
            <person name="Geml J."/>
            <person name="Haridas S."/>
            <person name="Hughes K."/>
            <person name="Justo A."/>
            <person name="Karasinski D."/>
            <person name="Kautmanova I."/>
            <person name="Kiss B."/>
            <person name="Kocsube S."/>
            <person name="Kotiranta H."/>
            <person name="LaButti K.M."/>
            <person name="Lechner B.E."/>
            <person name="Liimatainen K."/>
            <person name="Lipzen A."/>
            <person name="Lukacs Z."/>
            <person name="Mihaltcheva S."/>
            <person name="Morgado L.N."/>
            <person name="Niskanen T."/>
            <person name="Noordeloos M.E."/>
            <person name="Ohm R.A."/>
            <person name="Ortiz-Santana B."/>
            <person name="Ovrebo C."/>
            <person name="Racz N."/>
            <person name="Riley R."/>
            <person name="Savchenko A."/>
            <person name="Shiryaev A."/>
            <person name="Soop K."/>
            <person name="Spirin V."/>
            <person name="Szebenyi C."/>
            <person name="Tomsovsky M."/>
            <person name="Tulloss R.E."/>
            <person name="Uehling J."/>
            <person name="Grigoriev I.V."/>
            <person name="Vagvolgyi C."/>
            <person name="Papp T."/>
            <person name="Martin F.M."/>
            <person name="Miettinen O."/>
            <person name="Hibbett D.S."/>
            <person name="Nagy L.G."/>
        </authorList>
    </citation>
    <scope>NUCLEOTIDE SEQUENCE [LARGE SCALE GENOMIC DNA]</scope>
    <source>
        <strain evidence="2 3">CBS 962.96</strain>
    </source>
</reference>
<feature type="compositionally biased region" description="Polar residues" evidence="1">
    <location>
        <begin position="1"/>
        <end position="10"/>
    </location>
</feature>
<feature type="compositionally biased region" description="Low complexity" evidence="1">
    <location>
        <begin position="131"/>
        <end position="145"/>
    </location>
</feature>
<protein>
    <submittedName>
        <fullName evidence="2">Uncharacterized protein</fullName>
    </submittedName>
</protein>
<feature type="compositionally biased region" description="Polar residues" evidence="1">
    <location>
        <begin position="159"/>
        <end position="175"/>
    </location>
</feature>
<gene>
    <name evidence="2" type="ORF">K435DRAFT_856027</name>
</gene>
<evidence type="ECO:0000313" key="2">
    <source>
        <dbReference type="EMBL" id="THU99059.1"/>
    </source>
</evidence>
<dbReference type="AlphaFoldDB" id="A0A4S8M9I4"/>
<evidence type="ECO:0000313" key="3">
    <source>
        <dbReference type="Proteomes" id="UP000297245"/>
    </source>
</evidence>
<feature type="compositionally biased region" description="Acidic residues" evidence="1">
    <location>
        <begin position="64"/>
        <end position="88"/>
    </location>
</feature>
<organism evidence="2 3">
    <name type="scientific">Dendrothele bispora (strain CBS 962.96)</name>
    <dbReference type="NCBI Taxonomy" id="1314807"/>
    <lineage>
        <taxon>Eukaryota</taxon>
        <taxon>Fungi</taxon>
        <taxon>Dikarya</taxon>
        <taxon>Basidiomycota</taxon>
        <taxon>Agaricomycotina</taxon>
        <taxon>Agaricomycetes</taxon>
        <taxon>Agaricomycetidae</taxon>
        <taxon>Agaricales</taxon>
        <taxon>Agaricales incertae sedis</taxon>
        <taxon>Dendrothele</taxon>
    </lineage>
</organism>
<feature type="region of interest" description="Disordered" evidence="1">
    <location>
        <begin position="1"/>
        <end position="196"/>
    </location>
</feature>
<keyword evidence="3" id="KW-1185">Reference proteome</keyword>
<dbReference type="EMBL" id="ML179125">
    <property type="protein sequence ID" value="THU99059.1"/>
    <property type="molecule type" value="Genomic_DNA"/>
</dbReference>
<proteinExistence type="predicted"/>
<feature type="compositionally biased region" description="Basic and acidic residues" evidence="1">
    <location>
        <begin position="97"/>
        <end position="121"/>
    </location>
</feature>
<feature type="compositionally biased region" description="Basic and acidic residues" evidence="1">
    <location>
        <begin position="25"/>
        <end position="34"/>
    </location>
</feature>
<evidence type="ECO:0000256" key="1">
    <source>
        <dbReference type="SAM" id="MobiDB-lite"/>
    </source>
</evidence>
<accession>A0A4S8M9I4</accession>
<dbReference type="Proteomes" id="UP000297245">
    <property type="component" value="Unassembled WGS sequence"/>
</dbReference>